<feature type="transmembrane region" description="Helical" evidence="8">
    <location>
        <begin position="108"/>
        <end position="130"/>
    </location>
</feature>
<dbReference type="CDD" id="cd06261">
    <property type="entry name" value="TM_PBP2"/>
    <property type="match status" value="1"/>
</dbReference>
<reference evidence="11" key="1">
    <citation type="journal article" date="2019" name="Int. J. Syst. Evol. Microbiol.">
        <title>The Global Catalogue of Microorganisms (GCM) 10K type strain sequencing project: providing services to taxonomists for standard genome sequencing and annotation.</title>
        <authorList>
            <consortium name="The Broad Institute Genomics Platform"/>
            <consortium name="The Broad Institute Genome Sequencing Center for Infectious Disease"/>
            <person name="Wu L."/>
            <person name="Ma J."/>
        </authorList>
    </citation>
    <scope>NUCLEOTIDE SEQUENCE [LARGE SCALE GENOMIC DNA]</scope>
    <source>
        <strain evidence="11">CGMCC 1.15103</strain>
    </source>
</reference>
<evidence type="ECO:0000256" key="2">
    <source>
        <dbReference type="ARBA" id="ARBA00022448"/>
    </source>
</evidence>
<evidence type="ECO:0000256" key="8">
    <source>
        <dbReference type="RuleBase" id="RU363032"/>
    </source>
</evidence>
<protein>
    <submittedName>
        <fullName evidence="10">ABC transporter permease</fullName>
    </submittedName>
</protein>
<dbReference type="SUPFAM" id="SSF161098">
    <property type="entry name" value="MetI-like"/>
    <property type="match status" value="1"/>
</dbReference>
<evidence type="ECO:0000256" key="5">
    <source>
        <dbReference type="ARBA" id="ARBA00022692"/>
    </source>
</evidence>
<dbReference type="EMBL" id="BMHL01000002">
    <property type="protein sequence ID" value="GGC29468.1"/>
    <property type="molecule type" value="Genomic_DNA"/>
</dbReference>
<keyword evidence="4" id="KW-0997">Cell inner membrane</keyword>
<keyword evidence="3" id="KW-1003">Cell membrane</keyword>
<comment type="similarity">
    <text evidence="8">Belongs to the binding-protein-dependent transport system permease family.</text>
</comment>
<evidence type="ECO:0000313" key="10">
    <source>
        <dbReference type="EMBL" id="GGC29468.1"/>
    </source>
</evidence>
<dbReference type="RefSeq" id="WP_229758108.1">
    <property type="nucleotide sequence ID" value="NZ_BMHL01000002.1"/>
</dbReference>
<comment type="caution">
    <text evidence="10">The sequence shown here is derived from an EMBL/GenBank/DDBJ whole genome shotgun (WGS) entry which is preliminary data.</text>
</comment>
<dbReference type="PANTHER" id="PTHR43357:SF4">
    <property type="entry name" value="INNER MEMBRANE ABC TRANSPORTER PERMEASE PROTEIN YDCV"/>
    <property type="match status" value="1"/>
</dbReference>
<keyword evidence="6 8" id="KW-1133">Transmembrane helix</keyword>
<feature type="transmembrane region" description="Helical" evidence="8">
    <location>
        <begin position="182"/>
        <end position="204"/>
    </location>
</feature>
<dbReference type="Pfam" id="PF00528">
    <property type="entry name" value="BPD_transp_1"/>
    <property type="match status" value="1"/>
</dbReference>
<name>A0ABQ1LV10_9BURK</name>
<dbReference type="PANTHER" id="PTHR43357">
    <property type="entry name" value="INNER MEMBRANE ABC TRANSPORTER PERMEASE PROTEIN YDCV"/>
    <property type="match status" value="1"/>
</dbReference>
<evidence type="ECO:0000259" key="9">
    <source>
        <dbReference type="PROSITE" id="PS50928"/>
    </source>
</evidence>
<dbReference type="Gene3D" id="1.10.3720.10">
    <property type="entry name" value="MetI-like"/>
    <property type="match status" value="1"/>
</dbReference>
<keyword evidence="7 8" id="KW-0472">Membrane</keyword>
<dbReference type="PROSITE" id="PS50928">
    <property type="entry name" value="ABC_TM1"/>
    <property type="match status" value="1"/>
</dbReference>
<evidence type="ECO:0000256" key="7">
    <source>
        <dbReference type="ARBA" id="ARBA00023136"/>
    </source>
</evidence>
<evidence type="ECO:0000256" key="4">
    <source>
        <dbReference type="ARBA" id="ARBA00022519"/>
    </source>
</evidence>
<dbReference type="InterPro" id="IPR000515">
    <property type="entry name" value="MetI-like"/>
</dbReference>
<proteinExistence type="inferred from homology"/>
<comment type="subcellular location">
    <subcellularLocation>
        <location evidence="1">Cell inner membrane</location>
        <topology evidence="1">Multi-pass membrane protein</topology>
    </subcellularLocation>
    <subcellularLocation>
        <location evidence="8">Cell membrane</location>
        <topology evidence="8">Multi-pass membrane protein</topology>
    </subcellularLocation>
</comment>
<evidence type="ECO:0000256" key="1">
    <source>
        <dbReference type="ARBA" id="ARBA00004429"/>
    </source>
</evidence>
<accession>A0ABQ1LV10</accession>
<gene>
    <name evidence="10" type="ORF">GCM10011400_15100</name>
</gene>
<keyword evidence="5 8" id="KW-0812">Transmembrane</keyword>
<feature type="transmembrane region" description="Helical" evidence="8">
    <location>
        <begin position="76"/>
        <end position="96"/>
    </location>
</feature>
<keyword evidence="2 8" id="KW-0813">Transport</keyword>
<feature type="transmembrane region" description="Helical" evidence="8">
    <location>
        <begin position="15"/>
        <end position="39"/>
    </location>
</feature>
<dbReference type="Proteomes" id="UP000602004">
    <property type="component" value="Unassembled WGS sequence"/>
</dbReference>
<evidence type="ECO:0000313" key="11">
    <source>
        <dbReference type="Proteomes" id="UP000602004"/>
    </source>
</evidence>
<evidence type="ECO:0000256" key="6">
    <source>
        <dbReference type="ARBA" id="ARBA00022989"/>
    </source>
</evidence>
<feature type="transmembrane region" description="Helical" evidence="8">
    <location>
        <begin position="142"/>
        <end position="161"/>
    </location>
</feature>
<sequence length="268" mass="29258">MIATDTQITHAQRAWLYFLGALVLAFLVVPCLLVIPMSFSAESFLHFPPHHLSLRWYRSFFASDDWLRGAWVSLEVALATVVFATVLGTAGAYAIRHLGGKFGGAVRAVFMLPMIAPVILIAVGVFFVYARLGLNNSLTGLVLAHTLLALPYVVITVSAGLETCDLTHEMVARSLGAGRMRAFFEITLPQIAPSIYSSLLFSFMTSFDETVIVLFISGGDTSTLTRLMFENIRDQQDPTIAAISTLLILISTAALVGAQWLSRKKINT</sequence>
<organism evidence="10 11">
    <name type="scientific">Paraburkholderia caffeinilytica</name>
    <dbReference type="NCBI Taxonomy" id="1761016"/>
    <lineage>
        <taxon>Bacteria</taxon>
        <taxon>Pseudomonadati</taxon>
        <taxon>Pseudomonadota</taxon>
        <taxon>Betaproteobacteria</taxon>
        <taxon>Burkholderiales</taxon>
        <taxon>Burkholderiaceae</taxon>
        <taxon>Paraburkholderia</taxon>
    </lineage>
</organism>
<feature type="transmembrane region" description="Helical" evidence="8">
    <location>
        <begin position="241"/>
        <end position="261"/>
    </location>
</feature>
<evidence type="ECO:0000256" key="3">
    <source>
        <dbReference type="ARBA" id="ARBA00022475"/>
    </source>
</evidence>
<feature type="domain" description="ABC transmembrane type-1" evidence="9">
    <location>
        <begin position="70"/>
        <end position="258"/>
    </location>
</feature>
<dbReference type="InterPro" id="IPR035906">
    <property type="entry name" value="MetI-like_sf"/>
</dbReference>
<keyword evidence="11" id="KW-1185">Reference proteome</keyword>